<dbReference type="AlphaFoldDB" id="A0AB34IJN2"/>
<dbReference type="PROSITE" id="PS50893">
    <property type="entry name" value="ABC_TRANSPORTER_2"/>
    <property type="match status" value="1"/>
</dbReference>
<organism evidence="12 13">
    <name type="scientific">Prymnesium parvum</name>
    <name type="common">Toxic golden alga</name>
    <dbReference type="NCBI Taxonomy" id="97485"/>
    <lineage>
        <taxon>Eukaryota</taxon>
        <taxon>Haptista</taxon>
        <taxon>Haptophyta</taxon>
        <taxon>Prymnesiophyceae</taxon>
        <taxon>Prymnesiales</taxon>
        <taxon>Prymnesiaceae</taxon>
        <taxon>Prymnesium</taxon>
    </lineage>
</organism>
<dbReference type="Pfam" id="PF00005">
    <property type="entry name" value="ABC_tran"/>
    <property type="match status" value="1"/>
</dbReference>
<keyword evidence="5" id="KW-0067">ATP-binding</keyword>
<dbReference type="GO" id="GO:0005524">
    <property type="term" value="F:ATP binding"/>
    <property type="evidence" value="ECO:0007669"/>
    <property type="project" value="UniProtKB-KW"/>
</dbReference>
<dbReference type="InterPro" id="IPR027417">
    <property type="entry name" value="P-loop_NTPase"/>
</dbReference>
<feature type="transmembrane region" description="Helical" evidence="9">
    <location>
        <begin position="823"/>
        <end position="844"/>
    </location>
</feature>
<dbReference type="InterPro" id="IPR003439">
    <property type="entry name" value="ABC_transporter-like_ATP-bd"/>
</dbReference>
<feature type="transmembrane region" description="Helical" evidence="9">
    <location>
        <begin position="795"/>
        <end position="817"/>
    </location>
</feature>
<feature type="transmembrane region" description="Helical" evidence="9">
    <location>
        <begin position="187"/>
        <end position="208"/>
    </location>
</feature>
<dbReference type="Proteomes" id="UP001515480">
    <property type="component" value="Unassembled WGS sequence"/>
</dbReference>
<keyword evidence="3 9" id="KW-0812">Transmembrane</keyword>
<keyword evidence="10" id="KW-0732">Signal</keyword>
<evidence type="ECO:0000313" key="12">
    <source>
        <dbReference type="EMBL" id="KAL1499307.1"/>
    </source>
</evidence>
<keyword evidence="13" id="KW-1185">Reference proteome</keyword>
<evidence type="ECO:0000256" key="1">
    <source>
        <dbReference type="ARBA" id="ARBA00004141"/>
    </source>
</evidence>
<comment type="subcellular location">
    <subcellularLocation>
        <location evidence="1">Membrane</location>
        <topology evidence="1">Multi-pass membrane protein</topology>
    </subcellularLocation>
</comment>
<comment type="caution">
    <text evidence="12">The sequence shown here is derived from an EMBL/GenBank/DDBJ whole genome shotgun (WGS) entry which is preliminary data.</text>
</comment>
<gene>
    <name evidence="12" type="ORF">AB1Y20_011515</name>
</gene>
<dbReference type="SUPFAM" id="SSF52540">
    <property type="entry name" value="P-loop containing nucleoside triphosphate hydrolases"/>
    <property type="match status" value="1"/>
</dbReference>
<dbReference type="InterPro" id="IPR013525">
    <property type="entry name" value="ABC2_TM"/>
</dbReference>
<feature type="transmembrane region" description="Helical" evidence="9">
    <location>
        <begin position="948"/>
        <end position="975"/>
    </location>
</feature>
<accession>A0AB34IJN2</accession>
<dbReference type="Pfam" id="PF01061">
    <property type="entry name" value="ABC2_membrane"/>
    <property type="match status" value="1"/>
</dbReference>
<keyword evidence="7 9" id="KW-0472">Membrane</keyword>
<feature type="signal peptide" evidence="10">
    <location>
        <begin position="1"/>
        <end position="18"/>
    </location>
</feature>
<dbReference type="PROSITE" id="PS00211">
    <property type="entry name" value="ABC_TRANSPORTER_1"/>
    <property type="match status" value="1"/>
</dbReference>
<evidence type="ECO:0000256" key="5">
    <source>
        <dbReference type="ARBA" id="ARBA00022840"/>
    </source>
</evidence>
<dbReference type="SMART" id="SM00382">
    <property type="entry name" value="AAA"/>
    <property type="match status" value="1"/>
</dbReference>
<feature type="transmembrane region" description="Helical" evidence="9">
    <location>
        <begin position="716"/>
        <end position="734"/>
    </location>
</feature>
<evidence type="ECO:0000256" key="7">
    <source>
        <dbReference type="ARBA" id="ARBA00023136"/>
    </source>
</evidence>
<feature type="transmembrane region" description="Helical" evidence="9">
    <location>
        <begin position="851"/>
        <end position="870"/>
    </location>
</feature>
<reference evidence="12 13" key="1">
    <citation type="journal article" date="2024" name="Science">
        <title>Giant polyketide synthase enzymes in the biosynthesis of giant marine polyether toxins.</title>
        <authorList>
            <person name="Fallon T.R."/>
            <person name="Shende V.V."/>
            <person name="Wierzbicki I.H."/>
            <person name="Pendleton A.L."/>
            <person name="Watervoot N.F."/>
            <person name="Auber R.P."/>
            <person name="Gonzalez D.J."/>
            <person name="Wisecaver J.H."/>
            <person name="Moore B.S."/>
        </authorList>
    </citation>
    <scope>NUCLEOTIDE SEQUENCE [LARGE SCALE GENOMIC DNA]</scope>
    <source>
        <strain evidence="12 13">12B1</strain>
    </source>
</reference>
<dbReference type="EMBL" id="JBGBPQ010000025">
    <property type="protein sequence ID" value="KAL1499307.1"/>
    <property type="molecule type" value="Genomic_DNA"/>
</dbReference>
<feature type="domain" description="ABC transporter" evidence="11">
    <location>
        <begin position="292"/>
        <end position="531"/>
    </location>
</feature>
<name>A0AB34IJN2_PRYPA</name>
<feature type="region of interest" description="Disordered" evidence="8">
    <location>
        <begin position="216"/>
        <end position="256"/>
    </location>
</feature>
<dbReference type="GO" id="GO:0016887">
    <property type="term" value="F:ATP hydrolysis activity"/>
    <property type="evidence" value="ECO:0007669"/>
    <property type="project" value="InterPro"/>
</dbReference>
<dbReference type="Gene3D" id="3.40.50.300">
    <property type="entry name" value="P-loop containing nucleotide triphosphate hydrolases"/>
    <property type="match status" value="1"/>
</dbReference>
<dbReference type="InterPro" id="IPR043926">
    <property type="entry name" value="ABCG_dom"/>
</dbReference>
<keyword evidence="6 9" id="KW-1133">Transmembrane helix</keyword>
<feature type="transmembrane region" description="Helical" evidence="9">
    <location>
        <begin position="746"/>
        <end position="766"/>
    </location>
</feature>
<proteinExistence type="predicted"/>
<feature type="transmembrane region" description="Helical" evidence="9">
    <location>
        <begin position="890"/>
        <end position="911"/>
    </location>
</feature>
<protein>
    <recommendedName>
        <fullName evidence="11">ABC transporter domain-containing protein</fullName>
    </recommendedName>
</protein>
<dbReference type="GO" id="GO:0140359">
    <property type="term" value="F:ABC-type transporter activity"/>
    <property type="evidence" value="ECO:0007669"/>
    <property type="project" value="InterPro"/>
</dbReference>
<evidence type="ECO:0000259" key="11">
    <source>
        <dbReference type="PROSITE" id="PS50893"/>
    </source>
</evidence>
<dbReference type="Pfam" id="PF19055">
    <property type="entry name" value="ABC2_membrane_7"/>
    <property type="match status" value="1"/>
</dbReference>
<dbReference type="GO" id="GO:0016020">
    <property type="term" value="C:membrane"/>
    <property type="evidence" value="ECO:0007669"/>
    <property type="project" value="UniProtKB-SubCell"/>
</dbReference>
<dbReference type="PANTHER" id="PTHR48041">
    <property type="entry name" value="ABC TRANSPORTER G FAMILY MEMBER 28"/>
    <property type="match status" value="1"/>
</dbReference>
<evidence type="ECO:0000256" key="3">
    <source>
        <dbReference type="ARBA" id="ARBA00022692"/>
    </source>
</evidence>
<sequence length="1047" mass="115739">MMLLLVGATPLAALSCDACNVNASLTGGGCAAGEQCWPTATGSCMGTCIECLKGMYCPNGTINPYESAIVTLCPEGFTCRDPALALKLCPAGHYCTTATSDDGIPCQEATITDNFPRLYCEEGSTNYSLCPGGYICPNTTTKIQCAAGTFCAQGTNTTFECLSEWFQSAESRCPAGSFKEPARYDSVVITILAIVILVLVVESIVWCAGKFHEKQRERERRDSEDTQDTRFSRDRARVSCRTSLSEPSASVGSRVQSASVGSRASTRMSAAIVDSAYKSTTMFNPGAELLHLEIKGMSFKIGKATVLSRLDAEFYQSELCGLMGESGSGKTTLLNVLGGRALYGKVQGRVNLNRRRYEPERIKLGFVPQAYLIFKELTVWENLWYAARHRVSLKTATTETINELVMTVVELLGLTEVAHVVCDKSIGTHRLSGGQLRRVGIGIELVALPTVLLLDEPTSALDAVNTQLIMQVLQSLAARGVLVVASLHQPRFTVYELLDRLLVLRAGELIYAGQRSCTLDYLDMLGFVPAPHENPADFFIEVAFGLTESSKGVTAEQMAEIWRKEMPNDHERKFTTTRSSAATCSFDEFEEWFETEYGLTGEKLASEVWERASAVAEVLSHPNLTKAVSSFHSMKRVSICTSHKRVFSPQTVHHTTLVKKSKRNKKEIRGTLPWDVLQRVIEEWHVSEDVVPSARTQFAISFVRYAIKLARTRQQIYSKFILVIFLGILCGMMTGPTPDEDLEPVFVMLSLSLFCTVVSCTTISSLGSGESERDFFVHEQSCGVRQYTEAIARMILDMLPIVAYATFFAIPILGLTASRVEFVAYWMILFGQAWAYSSLGYLFGVRFPSSATVYTVAACLVSSTFFTGNFGLRPSSLSNNPGIHPGADGYGFFTVIPAFWAYFMATMELRLSIPFSERRRYVTRSLQRSGFLPENANWNVLEYDDRRVGWYATGLTCMLIFGFIFRLCALLYFVFRNFSKKDYEVLLREPVVCLRRALLARRVTRLFRGTLAGASTSSGRAHDVVVALGTIPINHCAHDAANSQATE</sequence>
<dbReference type="InterPro" id="IPR003593">
    <property type="entry name" value="AAA+_ATPase"/>
</dbReference>
<evidence type="ECO:0000256" key="9">
    <source>
        <dbReference type="SAM" id="Phobius"/>
    </source>
</evidence>
<keyword evidence="2" id="KW-0813">Transport</keyword>
<evidence type="ECO:0000313" key="13">
    <source>
        <dbReference type="Proteomes" id="UP001515480"/>
    </source>
</evidence>
<keyword evidence="4" id="KW-0547">Nucleotide-binding</keyword>
<feature type="compositionally biased region" description="Polar residues" evidence="8">
    <location>
        <begin position="240"/>
        <end position="256"/>
    </location>
</feature>
<feature type="compositionally biased region" description="Basic and acidic residues" evidence="8">
    <location>
        <begin position="216"/>
        <end position="237"/>
    </location>
</feature>
<evidence type="ECO:0000256" key="2">
    <source>
        <dbReference type="ARBA" id="ARBA00022448"/>
    </source>
</evidence>
<dbReference type="PANTHER" id="PTHR48041:SF91">
    <property type="entry name" value="ABC TRANSPORTER G FAMILY MEMBER 28"/>
    <property type="match status" value="1"/>
</dbReference>
<dbReference type="InterPro" id="IPR017871">
    <property type="entry name" value="ABC_transporter-like_CS"/>
</dbReference>
<evidence type="ECO:0000256" key="8">
    <source>
        <dbReference type="SAM" id="MobiDB-lite"/>
    </source>
</evidence>
<evidence type="ECO:0000256" key="10">
    <source>
        <dbReference type="SAM" id="SignalP"/>
    </source>
</evidence>
<dbReference type="InterPro" id="IPR050352">
    <property type="entry name" value="ABCG_transporters"/>
</dbReference>
<feature type="chain" id="PRO_5044253373" description="ABC transporter domain-containing protein" evidence="10">
    <location>
        <begin position="19"/>
        <end position="1047"/>
    </location>
</feature>
<evidence type="ECO:0000256" key="4">
    <source>
        <dbReference type="ARBA" id="ARBA00022741"/>
    </source>
</evidence>
<evidence type="ECO:0000256" key="6">
    <source>
        <dbReference type="ARBA" id="ARBA00022989"/>
    </source>
</evidence>